<gene>
    <name evidence="3" type="ORF">DH2020_028558</name>
</gene>
<keyword evidence="4" id="KW-1185">Reference proteome</keyword>
<evidence type="ECO:0000313" key="4">
    <source>
        <dbReference type="Proteomes" id="UP001318860"/>
    </source>
</evidence>
<feature type="domain" description="MINDY deubiquitinase" evidence="2">
    <location>
        <begin position="36"/>
        <end position="205"/>
    </location>
</feature>
<sequence length="718" mass="79801">MDSPSIPPPLSAPTSAAPLPPAEVEAKREEREKEMVHRTKVVQFLGRKTPIILQNDNGPCPLLAICNVLSLKNSLNLSPDIAEVSQEKLLSLVAERLIDSNININEKDTGYVENQQQNIADAIDLLPRLTTGIDVNLKFRRIDDFEFTRECAIFDLLDIPLYHGWIVDPQDRETADAIGSKSYNTLMGELVSLESKCTESELKKNPEDDSVDFVAATTAALGVPSPSLSRGQSFDESPYKARKGDIEEEAELFRAMKLSEAEGSSLTEGVVADDDLHESAYVKKSELVTHLETVEKEVTDETVKTATSISDDCNTLNDPHVDLKFPEVVSEIAVCSFSKIDQENSCTRPTYEEPRKYGDTVVGSDAGIENGKVPPVSFGKDPPSASDDSPDKSRSDEHTQNEFTTTSDPHEPRSHQNGCKEIDSSSLLNASADSDVSSDRMHHIQEHDTFSSSVDGSEPIYEGEECILDSRTVVYEDREPVYEGEVLLAEQVDRGCVDDGGLSSNELSVKQGYDLCAEAFIYFVWSLGEIIKNFMKNSASQLTIYGLFCLQDKVKERELCVFFRNNHFNTMFKYEGELYILATDQGYINQPDLVWEKLNEVNGDTVYMTSNFKEFKMDDHSNSTWDEQNVMASTASNLMEALLGMLFVGSSDLQLAIALQQQEFDQQQQEQQPQRNTQQPAVSGSSRLVTGPQVSRSSGRQPTSSKQESKSKEKCIIM</sequence>
<feature type="compositionally biased region" description="Basic and acidic residues" evidence="1">
    <location>
        <begin position="24"/>
        <end position="33"/>
    </location>
</feature>
<feature type="compositionally biased region" description="Basic and acidic residues" evidence="1">
    <location>
        <begin position="408"/>
        <end position="423"/>
    </location>
</feature>
<feature type="region of interest" description="Disordered" evidence="1">
    <location>
        <begin position="343"/>
        <end position="425"/>
    </location>
</feature>
<dbReference type="PANTHER" id="PTHR18063:SF6">
    <property type="entry name" value="UBIQUITIN CARBOXYL-TERMINAL HYDROLASE"/>
    <property type="match status" value="1"/>
</dbReference>
<feature type="compositionally biased region" description="Basic and acidic residues" evidence="1">
    <location>
        <begin position="707"/>
        <end position="718"/>
    </location>
</feature>
<dbReference type="Pfam" id="PF04424">
    <property type="entry name" value="MINDY_DUB"/>
    <property type="match status" value="2"/>
</dbReference>
<dbReference type="EMBL" id="JABTTQ020000822">
    <property type="protein sequence ID" value="KAK6137632.1"/>
    <property type="molecule type" value="Genomic_DNA"/>
</dbReference>
<evidence type="ECO:0000313" key="3">
    <source>
        <dbReference type="EMBL" id="KAK6137632.1"/>
    </source>
</evidence>
<feature type="compositionally biased region" description="Pro residues" evidence="1">
    <location>
        <begin position="1"/>
        <end position="11"/>
    </location>
</feature>
<protein>
    <recommendedName>
        <fullName evidence="2">MINDY deubiquitinase domain-containing protein</fullName>
    </recommendedName>
</protein>
<dbReference type="PANTHER" id="PTHR18063">
    <property type="entry name" value="NF-E2 INDUCIBLE PROTEIN"/>
    <property type="match status" value="1"/>
</dbReference>
<dbReference type="Proteomes" id="UP001318860">
    <property type="component" value="Unassembled WGS sequence"/>
</dbReference>
<name>A0ABR0VRQ8_REHGL</name>
<evidence type="ECO:0000256" key="1">
    <source>
        <dbReference type="SAM" id="MobiDB-lite"/>
    </source>
</evidence>
<reference evidence="3 4" key="1">
    <citation type="journal article" date="2021" name="Comput. Struct. Biotechnol. J.">
        <title>De novo genome assembly of the potent medicinal plant Rehmannia glutinosa using nanopore technology.</title>
        <authorList>
            <person name="Ma L."/>
            <person name="Dong C."/>
            <person name="Song C."/>
            <person name="Wang X."/>
            <person name="Zheng X."/>
            <person name="Niu Y."/>
            <person name="Chen S."/>
            <person name="Feng W."/>
        </authorList>
    </citation>
    <scope>NUCLEOTIDE SEQUENCE [LARGE SCALE GENOMIC DNA]</scope>
    <source>
        <strain evidence="3">DH-2019</strain>
    </source>
</reference>
<accession>A0ABR0VRQ8</accession>
<feature type="region of interest" description="Disordered" evidence="1">
    <location>
        <begin position="666"/>
        <end position="718"/>
    </location>
</feature>
<dbReference type="InterPro" id="IPR033979">
    <property type="entry name" value="MINDY_domain"/>
</dbReference>
<proteinExistence type="predicted"/>
<feature type="compositionally biased region" description="Polar residues" evidence="1">
    <location>
        <begin position="680"/>
        <end position="703"/>
    </location>
</feature>
<feature type="region of interest" description="Disordered" evidence="1">
    <location>
        <begin position="1"/>
        <end position="33"/>
    </location>
</feature>
<evidence type="ECO:0000259" key="2">
    <source>
        <dbReference type="Pfam" id="PF04424"/>
    </source>
</evidence>
<feature type="domain" description="MINDY deubiquitinase" evidence="2">
    <location>
        <begin position="528"/>
        <end position="612"/>
    </location>
</feature>
<dbReference type="InterPro" id="IPR007518">
    <property type="entry name" value="MINDY"/>
</dbReference>
<feature type="compositionally biased region" description="Low complexity" evidence="1">
    <location>
        <begin position="666"/>
        <end position="679"/>
    </location>
</feature>
<feature type="compositionally biased region" description="Basic and acidic residues" evidence="1">
    <location>
        <begin position="389"/>
        <end position="400"/>
    </location>
</feature>
<organism evidence="3 4">
    <name type="scientific">Rehmannia glutinosa</name>
    <name type="common">Chinese foxglove</name>
    <dbReference type="NCBI Taxonomy" id="99300"/>
    <lineage>
        <taxon>Eukaryota</taxon>
        <taxon>Viridiplantae</taxon>
        <taxon>Streptophyta</taxon>
        <taxon>Embryophyta</taxon>
        <taxon>Tracheophyta</taxon>
        <taxon>Spermatophyta</taxon>
        <taxon>Magnoliopsida</taxon>
        <taxon>eudicotyledons</taxon>
        <taxon>Gunneridae</taxon>
        <taxon>Pentapetalae</taxon>
        <taxon>asterids</taxon>
        <taxon>lamiids</taxon>
        <taxon>Lamiales</taxon>
        <taxon>Orobanchaceae</taxon>
        <taxon>Rehmannieae</taxon>
        <taxon>Rehmannia</taxon>
    </lineage>
</organism>
<comment type="caution">
    <text evidence="3">The sequence shown here is derived from an EMBL/GenBank/DDBJ whole genome shotgun (WGS) entry which is preliminary data.</text>
</comment>